<reference evidence="4" key="1">
    <citation type="journal article" date="2019" name="Int. J. Syst. Evol. Microbiol.">
        <title>The Global Catalogue of Microorganisms (GCM) 10K type strain sequencing project: providing services to taxonomists for standard genome sequencing and annotation.</title>
        <authorList>
            <consortium name="The Broad Institute Genomics Platform"/>
            <consortium name="The Broad Institute Genome Sequencing Center for Infectious Disease"/>
            <person name="Wu L."/>
            <person name="Ma J."/>
        </authorList>
    </citation>
    <scope>NUCLEOTIDE SEQUENCE [LARGE SCALE GENOMIC DNA]</scope>
    <source>
        <strain evidence="4">JCM 17938</strain>
    </source>
</reference>
<keyword evidence="4" id="KW-1185">Reference proteome</keyword>
<feature type="region of interest" description="Disordered" evidence="1">
    <location>
        <begin position="170"/>
        <end position="236"/>
    </location>
</feature>
<proteinExistence type="predicted"/>
<evidence type="ECO:0000313" key="3">
    <source>
        <dbReference type="EMBL" id="GAA4615750.1"/>
    </source>
</evidence>
<protein>
    <submittedName>
        <fullName evidence="3">Uncharacterized protein</fullName>
    </submittedName>
</protein>
<evidence type="ECO:0000256" key="2">
    <source>
        <dbReference type="SAM" id="SignalP"/>
    </source>
</evidence>
<gene>
    <name evidence="3" type="ORF">GCM10023195_69660</name>
</gene>
<feature type="compositionally biased region" description="Basic and acidic residues" evidence="1">
    <location>
        <begin position="170"/>
        <end position="181"/>
    </location>
</feature>
<evidence type="ECO:0000256" key="1">
    <source>
        <dbReference type="SAM" id="MobiDB-lite"/>
    </source>
</evidence>
<feature type="compositionally biased region" description="Low complexity" evidence="1">
    <location>
        <begin position="216"/>
        <end position="227"/>
    </location>
</feature>
<evidence type="ECO:0000313" key="4">
    <source>
        <dbReference type="Proteomes" id="UP001500212"/>
    </source>
</evidence>
<dbReference type="RefSeq" id="WP_345364084.1">
    <property type="nucleotide sequence ID" value="NZ_BAABHJ010000030.1"/>
</dbReference>
<name>A0ABP8TT53_9ACTN</name>
<keyword evidence="2" id="KW-0732">Signal</keyword>
<dbReference type="EMBL" id="BAABHJ010000030">
    <property type="protein sequence ID" value="GAA4615750.1"/>
    <property type="molecule type" value="Genomic_DNA"/>
</dbReference>
<comment type="caution">
    <text evidence="3">The sequence shown here is derived from an EMBL/GenBank/DDBJ whole genome shotgun (WGS) entry which is preliminary data.</text>
</comment>
<dbReference type="Proteomes" id="UP001500212">
    <property type="component" value="Unassembled WGS sequence"/>
</dbReference>
<sequence>MKKLLAATAVTAAVAAVPAVAYARTGGKLPTCTATFVDHPENASPAWALDDFTRTTTFEPGDTDGTWKVHIRDRGKFTTIPGTTSDSGDPIQTKVTGSFRGDGDYTVTSAAGPQCADTEHYEGTAGPATAQWPLHYFAADAGAATSGIDPWRWVYRTYCERMVEDSRYPKVDGHITGKDCPRPTPTPTPTDSAPEPSPSEPEPSASETTPSEEDTSSPATEAPAASPVKKQPHFTG</sequence>
<organism evidence="3 4">
    <name type="scientific">Actinoallomurus liliacearum</name>
    <dbReference type="NCBI Taxonomy" id="1080073"/>
    <lineage>
        <taxon>Bacteria</taxon>
        <taxon>Bacillati</taxon>
        <taxon>Actinomycetota</taxon>
        <taxon>Actinomycetes</taxon>
        <taxon>Streptosporangiales</taxon>
        <taxon>Thermomonosporaceae</taxon>
        <taxon>Actinoallomurus</taxon>
    </lineage>
</organism>
<feature type="chain" id="PRO_5046453890" evidence="2">
    <location>
        <begin position="24"/>
        <end position="236"/>
    </location>
</feature>
<feature type="signal peptide" evidence="2">
    <location>
        <begin position="1"/>
        <end position="23"/>
    </location>
</feature>
<accession>A0ABP8TT53</accession>